<evidence type="ECO:0000313" key="3">
    <source>
        <dbReference type="Proteomes" id="UP000510888"/>
    </source>
</evidence>
<keyword evidence="1" id="KW-0472">Membrane</keyword>
<evidence type="ECO:0000256" key="1">
    <source>
        <dbReference type="SAM" id="Phobius"/>
    </source>
</evidence>
<dbReference type="RefSeq" id="WP_180727804.1">
    <property type="nucleotide sequence ID" value="NZ_AP023178.1"/>
</dbReference>
<feature type="transmembrane region" description="Helical" evidence="1">
    <location>
        <begin position="33"/>
        <end position="52"/>
    </location>
</feature>
<keyword evidence="1" id="KW-1133">Transmembrane helix</keyword>
<dbReference type="KEGG" id="plad:PPGU16_84460"/>
<organism evidence="2 3">
    <name type="scientific">Paraburkholderia largidicola</name>
    <dbReference type="NCBI Taxonomy" id="3014751"/>
    <lineage>
        <taxon>Bacteria</taxon>
        <taxon>Pseudomonadati</taxon>
        <taxon>Pseudomonadota</taxon>
        <taxon>Betaproteobacteria</taxon>
        <taxon>Burkholderiales</taxon>
        <taxon>Burkholderiaceae</taxon>
        <taxon>Paraburkholderia</taxon>
    </lineage>
</organism>
<keyword evidence="1" id="KW-0812">Transmembrane</keyword>
<dbReference type="EMBL" id="AP023178">
    <property type="protein sequence ID" value="BCF95379.1"/>
    <property type="molecule type" value="Genomic_DNA"/>
</dbReference>
<protein>
    <submittedName>
        <fullName evidence="2">Uncharacterized protein</fullName>
    </submittedName>
</protein>
<name>A0A7I8C4F6_9BURK</name>
<reference evidence="2 3" key="1">
    <citation type="journal article" date="2020" name="Genes (Basel)">
        <title>Genomic Comparison of Insect Gut Symbionts from Divergent Burkholderia Subclades.</title>
        <authorList>
            <person name="Takeshita K."/>
            <person name="Kikuchi Y."/>
        </authorList>
    </citation>
    <scope>NUCLEOTIDE SEQUENCE [LARGE SCALE GENOMIC DNA]</scope>
    <source>
        <strain evidence="2 3">PGU16</strain>
        <plasmid evidence="2 3">PPGU16_p3</plasmid>
    </source>
</reference>
<evidence type="ECO:0000313" key="2">
    <source>
        <dbReference type="EMBL" id="BCF95379.1"/>
    </source>
</evidence>
<dbReference type="AlphaFoldDB" id="A0A7I8C4F6"/>
<gene>
    <name evidence="2" type="ORF">PPGU16_84460</name>
</gene>
<keyword evidence="2" id="KW-0614">Plasmid</keyword>
<geneLocation type="plasmid" evidence="2 3">
    <name>PPGU16_p3</name>
</geneLocation>
<dbReference type="Proteomes" id="UP000510888">
    <property type="component" value="Plasmid PPGU16_p3"/>
</dbReference>
<accession>A0A7I8C4F6</accession>
<proteinExistence type="predicted"/>
<sequence length="55" mass="5769">MELKASTTILLLDFAIGSPSLFVDTHGLPHVAKVAWLAVLVAGAILATVLHFKGN</sequence>
<keyword evidence="3" id="KW-1185">Reference proteome</keyword>